<accession>A0ABT8JUE8</accession>
<keyword evidence="11" id="KW-1185">Reference proteome</keyword>
<dbReference type="GO" id="GO:0004386">
    <property type="term" value="F:helicase activity"/>
    <property type="evidence" value="ECO:0007669"/>
    <property type="project" value="UniProtKB-KW"/>
</dbReference>
<evidence type="ECO:0000313" key="10">
    <source>
        <dbReference type="EMBL" id="MDN4608760.1"/>
    </source>
</evidence>
<dbReference type="InterPro" id="IPR027417">
    <property type="entry name" value="P-loop_NTPase"/>
</dbReference>
<dbReference type="PANTHER" id="PTHR13710:SF84">
    <property type="entry name" value="ATP-DEPENDENT DNA HELICASE RECS-RELATED"/>
    <property type="match status" value="1"/>
</dbReference>
<evidence type="ECO:0000256" key="3">
    <source>
        <dbReference type="ARBA" id="ARBA00022806"/>
    </source>
</evidence>
<dbReference type="Pfam" id="PF16124">
    <property type="entry name" value="RecQ_Zn_bind"/>
    <property type="match status" value="1"/>
</dbReference>
<dbReference type="PROSITE" id="PS51194">
    <property type="entry name" value="HELICASE_CTER"/>
    <property type="match status" value="1"/>
</dbReference>
<dbReference type="SMART" id="SM00490">
    <property type="entry name" value="HELICc"/>
    <property type="match status" value="1"/>
</dbReference>
<keyword evidence="1" id="KW-0547">Nucleotide-binding</keyword>
<evidence type="ECO:0000313" key="11">
    <source>
        <dbReference type="Proteomes" id="UP001175097"/>
    </source>
</evidence>
<dbReference type="Proteomes" id="UP001175097">
    <property type="component" value="Unassembled WGS sequence"/>
</dbReference>
<dbReference type="PANTHER" id="PTHR13710">
    <property type="entry name" value="DNA HELICASE RECQ FAMILY MEMBER"/>
    <property type="match status" value="1"/>
</dbReference>
<proteinExistence type="predicted"/>
<dbReference type="InterPro" id="IPR014001">
    <property type="entry name" value="Helicase_ATP-bd"/>
</dbReference>
<evidence type="ECO:0000259" key="8">
    <source>
        <dbReference type="PROSITE" id="PS51192"/>
    </source>
</evidence>
<keyword evidence="2" id="KW-0378">Hydrolase</keyword>
<evidence type="ECO:0000259" key="9">
    <source>
        <dbReference type="PROSITE" id="PS51194"/>
    </source>
</evidence>
<evidence type="ECO:0000256" key="5">
    <source>
        <dbReference type="ARBA" id="ARBA00023125"/>
    </source>
</evidence>
<dbReference type="PROSITE" id="PS00690">
    <property type="entry name" value="DEAH_ATP_HELICASE"/>
    <property type="match status" value="1"/>
</dbReference>
<dbReference type="Pfam" id="PF00271">
    <property type="entry name" value="Helicase_C"/>
    <property type="match status" value="1"/>
</dbReference>
<feature type="domain" description="Helicase C-terminal" evidence="9">
    <location>
        <begin position="217"/>
        <end position="374"/>
    </location>
</feature>
<evidence type="ECO:0000256" key="4">
    <source>
        <dbReference type="ARBA" id="ARBA00022840"/>
    </source>
</evidence>
<protein>
    <recommendedName>
        <fullName evidence="6">ATP-dependent DNA helicase RecQ</fullName>
    </recommendedName>
    <alternativeName>
        <fullName evidence="7">DNA 3'-5' helicase RecQ</fullName>
    </alternativeName>
</protein>
<dbReference type="PROSITE" id="PS51192">
    <property type="entry name" value="HELICASE_ATP_BIND_1"/>
    <property type="match status" value="1"/>
</dbReference>
<dbReference type="SUPFAM" id="SSF52540">
    <property type="entry name" value="P-loop containing nucleoside triphosphate hydrolases"/>
    <property type="match status" value="1"/>
</dbReference>
<keyword evidence="3 10" id="KW-0347">Helicase</keyword>
<evidence type="ECO:0000256" key="1">
    <source>
        <dbReference type="ARBA" id="ARBA00022741"/>
    </source>
</evidence>
<dbReference type="InterPro" id="IPR001650">
    <property type="entry name" value="Helicase_C-like"/>
</dbReference>
<dbReference type="SMART" id="SM00487">
    <property type="entry name" value="DEXDc"/>
    <property type="match status" value="1"/>
</dbReference>
<comment type="caution">
    <text evidence="10">The sequence shown here is derived from an EMBL/GenBank/DDBJ whole genome shotgun (WGS) entry which is preliminary data.</text>
</comment>
<dbReference type="InterPro" id="IPR004589">
    <property type="entry name" value="DNA_helicase_ATP-dep_RecQ"/>
</dbReference>
<evidence type="ECO:0000256" key="2">
    <source>
        <dbReference type="ARBA" id="ARBA00022801"/>
    </source>
</evidence>
<keyword evidence="5" id="KW-0238">DNA-binding</keyword>
<reference evidence="10" key="1">
    <citation type="submission" date="2023-03" db="EMBL/GenBank/DDBJ databases">
        <title>MT1 and MT2 Draft Genomes of Novel Species.</title>
        <authorList>
            <person name="Venkateswaran K."/>
        </authorList>
    </citation>
    <scope>NUCLEOTIDE SEQUENCE</scope>
    <source>
        <strain evidence="10">F6_3S_P_2</strain>
    </source>
</reference>
<dbReference type="InterPro" id="IPR011545">
    <property type="entry name" value="DEAD/DEAH_box_helicase_dom"/>
</dbReference>
<dbReference type="EMBL" id="JAROCC010000013">
    <property type="protein sequence ID" value="MDN4608760.1"/>
    <property type="molecule type" value="Genomic_DNA"/>
</dbReference>
<dbReference type="CDD" id="cd17920">
    <property type="entry name" value="DEXHc_RecQ"/>
    <property type="match status" value="1"/>
</dbReference>
<evidence type="ECO:0000256" key="7">
    <source>
        <dbReference type="ARBA" id="ARBA00044550"/>
    </source>
</evidence>
<dbReference type="InterPro" id="IPR002464">
    <property type="entry name" value="DNA/RNA_helicase_DEAH_CS"/>
</dbReference>
<dbReference type="RefSeq" id="WP_301245037.1">
    <property type="nucleotide sequence ID" value="NZ_JAROCC010000013.1"/>
</dbReference>
<dbReference type="NCBIfam" id="TIGR00614">
    <property type="entry name" value="recQ_fam"/>
    <property type="match status" value="1"/>
</dbReference>
<gene>
    <name evidence="10" type="ORF">P5G49_14970</name>
</gene>
<dbReference type="Gene3D" id="3.40.50.300">
    <property type="entry name" value="P-loop containing nucleotide triphosphate hydrolases"/>
    <property type="match status" value="2"/>
</dbReference>
<dbReference type="InterPro" id="IPR032284">
    <property type="entry name" value="RecQ_Zn-bd"/>
</dbReference>
<organism evidence="10 11">
    <name type="scientific">Sporosarcina highlanderae</name>
    <dbReference type="NCBI Taxonomy" id="3035916"/>
    <lineage>
        <taxon>Bacteria</taxon>
        <taxon>Bacillati</taxon>
        <taxon>Bacillota</taxon>
        <taxon>Bacilli</taxon>
        <taxon>Bacillales</taxon>
        <taxon>Caryophanaceae</taxon>
        <taxon>Sporosarcina</taxon>
    </lineage>
</organism>
<dbReference type="Pfam" id="PF00270">
    <property type="entry name" value="DEAD"/>
    <property type="match status" value="1"/>
</dbReference>
<keyword evidence="4" id="KW-0067">ATP-binding</keyword>
<evidence type="ECO:0000256" key="6">
    <source>
        <dbReference type="ARBA" id="ARBA00044535"/>
    </source>
</evidence>
<sequence length="477" mass="54343">MDLQALLKERFGYSHFRPGQEEVIKHVLNKRDCIAILPTGMGKSLCYQLPGYIMPGSVLIISPLVSLMEDQVMQMRKNGEKRVVALNSFLSFTERSRILASLGNYKFIFVSPEMLSHKSFGLHLKKIEIGLIVIDEAHCISQWGFDFRPDYLRIGEFLSSYNSPILALTATADSKVINDITRYLKMNEPIIQRHSLDRPNISYSIIQLNSTLEKTDWIKERILQTTGPGIIYTSSRKRADELAFELQEAGVAIQSYHAGKEQDDRAIIQEQFLNNELEWISATNAFGMGVHKSDIRQVIHEHLPSTIAAYLQEVGRAGRDGRPAAATLLYIPVDERMTSFIIQSDRPDESQLRHYANMLSEGRDPSESAELAGMTDTGKRIVDYYLERHTLDEVLEVMDTLSAEKETELRKMLHLVRSEQCVREMVLSYFGEQCNEKPEACCSICGLEVLEWLTDKSLKKKTNELVSWDERITNLLG</sequence>
<feature type="domain" description="Helicase ATP-binding" evidence="8">
    <location>
        <begin position="24"/>
        <end position="190"/>
    </location>
</feature>
<name>A0ABT8JUE8_9BACL</name>